<dbReference type="InterPro" id="IPR007096">
    <property type="entry name" value="RNA-dir_Rpol_cat_phage"/>
</dbReference>
<organism evidence="8">
    <name type="scientific">Beihai levi-like virus 14</name>
    <dbReference type="NCBI Taxonomy" id="1922399"/>
    <lineage>
        <taxon>Viruses</taxon>
        <taxon>Riboviria</taxon>
    </lineage>
</organism>
<protein>
    <recommendedName>
        <fullName evidence="1">RNA-directed RNA polymerase</fullName>
        <ecNumber evidence="1">2.7.7.48</ecNumber>
    </recommendedName>
    <alternativeName>
        <fullName evidence="4">RNA replicase beta chain</fullName>
    </alternativeName>
</protein>
<dbReference type="GO" id="GO:0003968">
    <property type="term" value="F:RNA-directed RNA polymerase activity"/>
    <property type="evidence" value="ECO:0007669"/>
    <property type="project" value="UniProtKB-EC"/>
</dbReference>
<evidence type="ECO:0000259" key="7">
    <source>
        <dbReference type="PROSITE" id="PS50522"/>
    </source>
</evidence>
<dbReference type="GO" id="GO:0046872">
    <property type="term" value="F:metal ion binding"/>
    <property type="evidence" value="ECO:0007669"/>
    <property type="project" value="UniProtKB-KW"/>
</dbReference>
<keyword evidence="3" id="KW-0693">Viral RNA replication</keyword>
<keyword evidence="6" id="KW-0460">Magnesium</keyword>
<evidence type="ECO:0000313" key="8">
    <source>
        <dbReference type="EMBL" id="APG77079.1"/>
    </source>
</evidence>
<dbReference type="Pfam" id="PF03431">
    <property type="entry name" value="RNA_replicase_B"/>
    <property type="match status" value="1"/>
</dbReference>
<dbReference type="EMBL" id="KX883502">
    <property type="protein sequence ID" value="APG77079.1"/>
    <property type="molecule type" value="Genomic_RNA"/>
</dbReference>
<keyword evidence="2" id="KW-0547">Nucleotide-binding</keyword>
<dbReference type="PROSITE" id="PS50522">
    <property type="entry name" value="RDRP_PHAGE"/>
    <property type="match status" value="1"/>
</dbReference>
<evidence type="ECO:0000256" key="4">
    <source>
        <dbReference type="ARBA" id="ARBA00030248"/>
    </source>
</evidence>
<keyword evidence="6" id="KW-0479">Metal-binding</keyword>
<feature type="binding site" evidence="6">
    <location>
        <position position="249"/>
    </location>
    <ligand>
        <name>Mg(2+)</name>
        <dbReference type="ChEBI" id="CHEBI:18420"/>
        <label>2</label>
    </ligand>
</feature>
<sequence>MTSPLQPTSVMNGIDSLNGFIENYRRSAVVKPRSWDDTLLFRKYQLPGSLDLAARKKAAVTKFAKNCQRLKMDLVHFENVVEFDLQANDSDQAIMLKRAREICHAAFRPYSRGSMHNSVNRALDFPKGAGYATRRADTRNAKYHKGVTLTDHALKYAVRNLKCDIFAPNSVGQGETRKMTFVRGNRFITVPKNTETERLICIEPEVNLYYQKGIGSWLKTVVKDSFGIDLSCQNRNRTQCANFAFSTIDLSSASDSVTNALVEFLLPRRVFTMLRAFRSPSSQMYDVTIKNTSSYSTFSTMGNGYTFELESLIFTCLARAASEFHGCDPDEVTVFGDDIIIRNEAASSAVELLLLCGFKTNLDKSFLGNAPMRESCGFFFEKYGDHALMVSPLALKGKFQRSIYVKTNGRGESVAAIPLDPELIRVHNEMVRYIDTTNMAYRNDKLYRFYGAVIKKIRSLFPGNMQGRGYFGENQYLLVDSLCMPLEEIQTVVRRTACYKWTNRLLGKGLYGPPQRSHDESLDPKKIKSPSLHRSRMSFGMKDRWCGEVSTARYLGFHPMGDFLDKEW</sequence>
<evidence type="ECO:0000256" key="3">
    <source>
        <dbReference type="ARBA" id="ARBA00022953"/>
    </source>
</evidence>
<comment type="catalytic activity">
    <reaction evidence="5">
        <text>RNA(n) + a ribonucleoside 5'-triphosphate = RNA(n+1) + diphosphate</text>
        <dbReference type="Rhea" id="RHEA:21248"/>
        <dbReference type="Rhea" id="RHEA-COMP:14527"/>
        <dbReference type="Rhea" id="RHEA-COMP:17342"/>
        <dbReference type="ChEBI" id="CHEBI:33019"/>
        <dbReference type="ChEBI" id="CHEBI:61557"/>
        <dbReference type="ChEBI" id="CHEBI:140395"/>
        <dbReference type="EC" id="2.7.7.48"/>
    </reaction>
</comment>
<proteinExistence type="predicted"/>
<feature type="binding site" evidence="6">
    <location>
        <position position="337"/>
    </location>
    <ligand>
        <name>Mg(2+)</name>
        <dbReference type="ChEBI" id="CHEBI:18420"/>
        <label>2</label>
    </ligand>
</feature>
<dbReference type="GO" id="GO:0039694">
    <property type="term" value="P:viral RNA genome replication"/>
    <property type="evidence" value="ECO:0007669"/>
    <property type="project" value="InterPro"/>
</dbReference>
<evidence type="ECO:0000256" key="5">
    <source>
        <dbReference type="ARBA" id="ARBA00048744"/>
    </source>
</evidence>
<dbReference type="GO" id="GO:0000166">
    <property type="term" value="F:nucleotide binding"/>
    <property type="evidence" value="ECO:0007669"/>
    <property type="project" value="UniProtKB-KW"/>
</dbReference>
<name>A0A1L3KIE2_9VIRU</name>
<accession>A0A1L3KIE2</accession>
<evidence type="ECO:0000256" key="2">
    <source>
        <dbReference type="ARBA" id="ARBA00022741"/>
    </source>
</evidence>
<feature type="domain" description="RdRp catalytic" evidence="7">
    <location>
        <begin position="234"/>
        <end position="369"/>
    </location>
</feature>
<evidence type="ECO:0000256" key="6">
    <source>
        <dbReference type="PIRSR" id="PIRSR605093-1"/>
    </source>
</evidence>
<feature type="binding site" evidence="6">
    <location>
        <position position="338"/>
    </location>
    <ligand>
        <name>Mg(2+)</name>
        <dbReference type="ChEBI" id="CHEBI:18420"/>
        <label>2</label>
    </ligand>
</feature>
<reference evidence="8" key="1">
    <citation type="journal article" date="2016" name="Nature">
        <title>Redefining the invertebrate RNA virosphere.</title>
        <authorList>
            <person name="Shi M."/>
            <person name="Lin X.D."/>
            <person name="Tian J.H."/>
            <person name="Chen L.J."/>
            <person name="Chen X."/>
            <person name="Li C.X."/>
            <person name="Qin X.C."/>
            <person name="Li J."/>
            <person name="Cao J.P."/>
            <person name="Eden J.S."/>
            <person name="Buchmann J."/>
            <person name="Wang W."/>
            <person name="Xu J."/>
            <person name="Holmes E.C."/>
            <person name="Zhang Y.Z."/>
        </authorList>
    </citation>
    <scope>NUCLEOTIDE SEQUENCE</scope>
    <source>
        <strain evidence="8">BHXun31396</strain>
    </source>
</reference>
<dbReference type="InterPro" id="IPR005093">
    <property type="entry name" value="RNArep_beta"/>
</dbReference>
<evidence type="ECO:0000256" key="1">
    <source>
        <dbReference type="ARBA" id="ARBA00012494"/>
    </source>
</evidence>
<dbReference type="EC" id="2.7.7.48" evidence="1"/>
<comment type="cofactor">
    <cofactor evidence="6">
        <name>Mg(2+)</name>
        <dbReference type="ChEBI" id="CHEBI:18420"/>
    </cofactor>
    <text evidence="6">Binds 2 Mg(2+) per subunit.</text>
</comment>